<sequence>MVLRHVWLVPVMAVGCTLIGIFSGYIIGAAKGHFPAILPFISDGGSFYPGASIFAQFLNMASFFFVIVFYMRHRQAVEYYGHRLNWEQTAWRKVSLTLMWVGIASTIGVTIVANFRASSEFSLELRSFTFK</sequence>
<feature type="transmembrane region" description="Helical" evidence="6">
    <location>
        <begin position="7"/>
        <end position="27"/>
    </location>
</feature>
<keyword evidence="5 6" id="KW-0472">Membrane</keyword>
<feature type="transmembrane region" description="Helical" evidence="6">
    <location>
        <begin position="91"/>
        <end position="115"/>
    </location>
</feature>
<dbReference type="EMBL" id="JARK01001611">
    <property type="protein sequence ID" value="EYB86631.1"/>
    <property type="molecule type" value="Genomic_DNA"/>
</dbReference>
<dbReference type="GO" id="GO:0012505">
    <property type="term" value="C:endomembrane system"/>
    <property type="evidence" value="ECO:0007669"/>
    <property type="project" value="UniProtKB-SubCell"/>
</dbReference>
<comment type="similarity">
    <text evidence="2">Belongs to the DRAM/TMEM150 family.</text>
</comment>
<evidence type="ECO:0000256" key="1">
    <source>
        <dbReference type="ARBA" id="ARBA00004127"/>
    </source>
</evidence>
<evidence type="ECO:0000256" key="5">
    <source>
        <dbReference type="ARBA" id="ARBA00023136"/>
    </source>
</evidence>
<evidence type="ECO:0000256" key="4">
    <source>
        <dbReference type="ARBA" id="ARBA00022989"/>
    </source>
</evidence>
<keyword evidence="3 6" id="KW-0812">Transmembrane</keyword>
<dbReference type="InterPro" id="IPR019402">
    <property type="entry name" value="CWH43_N"/>
</dbReference>
<feature type="domain" description="CWH43-like N-terminal" evidence="7">
    <location>
        <begin position="6"/>
        <end position="120"/>
    </location>
</feature>
<evidence type="ECO:0000313" key="9">
    <source>
        <dbReference type="Proteomes" id="UP000024635"/>
    </source>
</evidence>
<dbReference type="AlphaFoldDB" id="A0A016S863"/>
<evidence type="ECO:0000256" key="6">
    <source>
        <dbReference type="SAM" id="Phobius"/>
    </source>
</evidence>
<dbReference type="PANTHER" id="PTHR21324">
    <property type="entry name" value="FASTING-INDUCIBLE INTEGRAL MEMBRANE PROTEIN TM6P1-RELATED"/>
    <property type="match status" value="1"/>
</dbReference>
<gene>
    <name evidence="8" type="primary">Acey_s0275.g1038</name>
    <name evidence="8" type="ORF">Y032_0275g1038</name>
</gene>
<dbReference type="Proteomes" id="UP000024635">
    <property type="component" value="Unassembled WGS sequence"/>
</dbReference>
<comment type="caution">
    <text evidence="8">The sequence shown here is derived from an EMBL/GenBank/DDBJ whole genome shotgun (WGS) entry which is preliminary data.</text>
</comment>
<comment type="subcellular location">
    <subcellularLocation>
        <location evidence="1">Endomembrane system</location>
        <topology evidence="1">Multi-pass membrane protein</topology>
    </subcellularLocation>
</comment>
<dbReference type="PROSITE" id="PS51257">
    <property type="entry name" value="PROKAR_LIPOPROTEIN"/>
    <property type="match status" value="1"/>
</dbReference>
<protein>
    <recommendedName>
        <fullName evidence="7">CWH43-like N-terminal domain-containing protein</fullName>
    </recommendedName>
</protein>
<reference evidence="9" key="1">
    <citation type="journal article" date="2015" name="Nat. Genet.">
        <title>The genome and transcriptome of the zoonotic hookworm Ancylostoma ceylanicum identify infection-specific gene families.</title>
        <authorList>
            <person name="Schwarz E.M."/>
            <person name="Hu Y."/>
            <person name="Antoshechkin I."/>
            <person name="Miller M.M."/>
            <person name="Sternberg P.W."/>
            <person name="Aroian R.V."/>
        </authorList>
    </citation>
    <scope>NUCLEOTIDE SEQUENCE</scope>
    <source>
        <strain evidence="9">HY135</strain>
    </source>
</reference>
<dbReference type="PANTHER" id="PTHR21324:SF2">
    <property type="entry name" value="EG:22E5.9 PROTEIN"/>
    <property type="match status" value="1"/>
</dbReference>
<organism evidence="8 9">
    <name type="scientific">Ancylostoma ceylanicum</name>
    <dbReference type="NCBI Taxonomy" id="53326"/>
    <lineage>
        <taxon>Eukaryota</taxon>
        <taxon>Metazoa</taxon>
        <taxon>Ecdysozoa</taxon>
        <taxon>Nematoda</taxon>
        <taxon>Chromadorea</taxon>
        <taxon>Rhabditida</taxon>
        <taxon>Rhabditina</taxon>
        <taxon>Rhabditomorpha</taxon>
        <taxon>Strongyloidea</taxon>
        <taxon>Ancylostomatidae</taxon>
        <taxon>Ancylostomatinae</taxon>
        <taxon>Ancylostoma</taxon>
    </lineage>
</organism>
<dbReference type="Pfam" id="PF10277">
    <property type="entry name" value="Frag1"/>
    <property type="match status" value="1"/>
</dbReference>
<accession>A0A016S863</accession>
<evidence type="ECO:0000313" key="8">
    <source>
        <dbReference type="EMBL" id="EYB86631.1"/>
    </source>
</evidence>
<dbReference type="InterPro" id="IPR050911">
    <property type="entry name" value="DRAM/TMEM150_Autophagy_Mod"/>
</dbReference>
<name>A0A016S863_9BILA</name>
<dbReference type="OrthoDB" id="191706at2759"/>
<evidence type="ECO:0000259" key="7">
    <source>
        <dbReference type="Pfam" id="PF10277"/>
    </source>
</evidence>
<feature type="transmembrane region" description="Helical" evidence="6">
    <location>
        <begin position="47"/>
        <end position="70"/>
    </location>
</feature>
<keyword evidence="4 6" id="KW-1133">Transmembrane helix</keyword>
<keyword evidence="9" id="KW-1185">Reference proteome</keyword>
<evidence type="ECO:0000256" key="3">
    <source>
        <dbReference type="ARBA" id="ARBA00022692"/>
    </source>
</evidence>
<evidence type="ECO:0000256" key="2">
    <source>
        <dbReference type="ARBA" id="ARBA00006565"/>
    </source>
</evidence>
<proteinExistence type="inferred from homology"/>